<accession>A0AB36CRK6</accession>
<dbReference type="Proteomes" id="UP000548707">
    <property type="component" value="Unassembled WGS sequence"/>
</dbReference>
<organism evidence="1 2">
    <name type="scientific">Pseudomonas mandelii</name>
    <dbReference type="NCBI Taxonomy" id="75612"/>
    <lineage>
        <taxon>Bacteria</taxon>
        <taxon>Pseudomonadati</taxon>
        <taxon>Pseudomonadota</taxon>
        <taxon>Gammaproteobacteria</taxon>
        <taxon>Pseudomonadales</taxon>
        <taxon>Pseudomonadaceae</taxon>
        <taxon>Pseudomonas</taxon>
    </lineage>
</organism>
<proteinExistence type="predicted"/>
<dbReference type="EMBL" id="JAAQXV010000001">
    <property type="protein sequence ID" value="NMZ78350.1"/>
    <property type="molecule type" value="Genomic_DNA"/>
</dbReference>
<protein>
    <submittedName>
        <fullName evidence="1">Uncharacterized protein</fullName>
    </submittedName>
</protein>
<gene>
    <name evidence="1" type="ORF">HBO26_03385</name>
</gene>
<comment type="caution">
    <text evidence="1">The sequence shown here is derived from an EMBL/GenBank/DDBJ whole genome shotgun (WGS) entry which is preliminary data.</text>
</comment>
<dbReference type="AlphaFoldDB" id="A0AB36CRK6"/>
<evidence type="ECO:0000313" key="2">
    <source>
        <dbReference type="Proteomes" id="UP000548707"/>
    </source>
</evidence>
<dbReference type="RefSeq" id="WP_169856362.1">
    <property type="nucleotide sequence ID" value="NZ_JAAQXV010000001.1"/>
</dbReference>
<reference evidence="1 2" key="1">
    <citation type="journal article" date="2020" name="Front. Microbiol.">
        <title>Genetic Organization of the aprX-lipA2 Operon Affects the Proteolytic Potential of Pseudomonas Species in Milk.</title>
        <authorList>
            <person name="Maier C."/>
            <person name="Huptas C."/>
            <person name="von Neubeck M."/>
            <person name="Scherer S."/>
            <person name="Wenning M."/>
            <person name="Lucking G."/>
        </authorList>
    </citation>
    <scope>NUCLEOTIDE SEQUENCE [LARGE SCALE GENOMIC DNA]</scope>
    <source>
        <strain evidence="1 2">WS 5114</strain>
    </source>
</reference>
<name>A0AB36CRK6_9PSED</name>
<evidence type="ECO:0000313" key="1">
    <source>
        <dbReference type="EMBL" id="NMZ78350.1"/>
    </source>
</evidence>
<sequence length="114" mass="12274">MTVQKNDLAPPKVKNVEEGVLSVSQIIGSVSITVEPIADAIEGDKLAFIVKTSTGDSIVYSVTIERPSDAYGYGAEKNFFEKGLAEGASVEVQYTVTRDGGVRHSPKVKFRLVQ</sequence>